<dbReference type="AlphaFoldDB" id="A0A8J2WUD2"/>
<feature type="transmembrane region" description="Helical" evidence="6">
    <location>
        <begin position="256"/>
        <end position="276"/>
    </location>
</feature>
<evidence type="ECO:0000313" key="7">
    <source>
        <dbReference type="EMBL" id="CDF87381.1"/>
    </source>
</evidence>
<sequence>MGAIISLPINFASSFIASGLGACFSNVCSQSFSAIGSSSLGTRLLYAIWLLVNSLISWIYMSANKSILWPGRTCTATHECGFFVVHRLNFALGTLHLLLAASLIGVRSTKNTRAALQNSWWSLKILCYIGLVVMSFAIPNGFFVHFSKWISVPAGAVFIMVGLILLVDFAHEWAETCIQHVEAEDEHSSFWKKSLVIGTATMYISSLAMIIEMYIIFCRGSCTLNQFSATFNVILTLVVGILSVHPKIQEVNPKCGLAQSSMVSVYCSYLVLSAMASEPDDKMCNPLVRSNSTRNFSVVVGSLFTFVAIAYTTTRAAANSAFQGTNTNGAIYLGDDVEYDGLGRQARNQLRYEAIKQAVEEGSLPESALYDTSWLGSPSIGSGGAEETEGFNDERSGTKYNYSLFHVIFFLATQWIAILLTIEVTQDDVGDFIPVGRTYFYSWVKIGSAYLCYALYGWTIIAPLVMPDRFEIDSSY</sequence>
<dbReference type="EMBL" id="HG316454">
    <property type="protein sequence ID" value="CDF87381.1"/>
    <property type="molecule type" value="Genomic_DNA"/>
</dbReference>
<evidence type="ECO:0000313" key="8">
    <source>
        <dbReference type="Proteomes" id="UP000019375"/>
    </source>
</evidence>
<evidence type="ECO:0000256" key="1">
    <source>
        <dbReference type="ARBA" id="ARBA00004141"/>
    </source>
</evidence>
<reference evidence="8" key="1">
    <citation type="journal article" date="2013" name="Genome Announc.">
        <title>Genome sequence of the food spoilage yeast Zygosaccharomyces bailii CLIB 213(T).</title>
        <authorList>
            <person name="Galeote V."/>
            <person name="Bigey F."/>
            <person name="Devillers H."/>
            <person name="Neuveglise C."/>
            <person name="Dequin S."/>
        </authorList>
    </citation>
    <scope>NUCLEOTIDE SEQUENCE [LARGE SCALE GENOMIC DNA]</scope>
    <source>
        <strain evidence="8">CLIB 213 / ATCC 58445 / CBS 680 / CCRC 21525 / NBRC 1098 / NCYC 1416 / NRRL Y-2227</strain>
    </source>
</reference>
<gene>
    <name evidence="7" type="ORF">BN860_05094g</name>
</gene>
<keyword evidence="4 6" id="KW-1133">Transmembrane helix</keyword>
<accession>A0A8J2WUD2</accession>
<feature type="transmembrane region" description="Helical" evidence="6">
    <location>
        <begin position="12"/>
        <end position="32"/>
    </location>
</feature>
<dbReference type="Proteomes" id="UP000019375">
    <property type="component" value="Unassembled WGS sequence"/>
</dbReference>
<feature type="transmembrane region" description="Helical" evidence="6">
    <location>
        <begin position="404"/>
        <end position="422"/>
    </location>
</feature>
<organism evidence="7 8">
    <name type="scientific">Zygosaccharomyces bailii (strain CLIB 213 / ATCC 58445 / CBS 680 / BCRC 21525 / NBRC 1098 / NCYC 1416 / NRRL Y-2227)</name>
    <dbReference type="NCBI Taxonomy" id="1333698"/>
    <lineage>
        <taxon>Eukaryota</taxon>
        <taxon>Fungi</taxon>
        <taxon>Dikarya</taxon>
        <taxon>Ascomycota</taxon>
        <taxon>Saccharomycotina</taxon>
        <taxon>Saccharomycetes</taxon>
        <taxon>Saccharomycetales</taxon>
        <taxon>Saccharomycetaceae</taxon>
        <taxon>Zygosaccharomyces</taxon>
    </lineage>
</organism>
<dbReference type="InterPro" id="IPR005016">
    <property type="entry name" value="TDE1/TMS"/>
</dbReference>
<evidence type="ECO:0000256" key="5">
    <source>
        <dbReference type="ARBA" id="ARBA00023136"/>
    </source>
</evidence>
<name>A0A8J2WUD2_ZYGB2</name>
<evidence type="ECO:0000256" key="3">
    <source>
        <dbReference type="ARBA" id="ARBA00022692"/>
    </source>
</evidence>
<feature type="transmembrane region" description="Helical" evidence="6">
    <location>
        <begin position="44"/>
        <end position="61"/>
    </location>
</feature>
<protein>
    <submittedName>
        <fullName evidence="7">BN860_05094g1_1</fullName>
    </submittedName>
</protein>
<feature type="transmembrane region" description="Helical" evidence="6">
    <location>
        <begin position="125"/>
        <end position="146"/>
    </location>
</feature>
<comment type="similarity">
    <text evidence="2">Belongs to the TDE1 family.</text>
</comment>
<proteinExistence type="inferred from homology"/>
<dbReference type="OrthoDB" id="5963193at2759"/>
<evidence type="ECO:0000256" key="4">
    <source>
        <dbReference type="ARBA" id="ARBA00022989"/>
    </source>
</evidence>
<comment type="subcellular location">
    <subcellularLocation>
        <location evidence="1">Membrane</location>
        <topology evidence="1">Multi-pass membrane protein</topology>
    </subcellularLocation>
</comment>
<feature type="transmembrane region" description="Helical" evidence="6">
    <location>
        <begin position="152"/>
        <end position="174"/>
    </location>
</feature>
<dbReference type="PANTHER" id="PTHR10383:SF9">
    <property type="entry name" value="SERINE INCORPORATOR, ISOFORM F"/>
    <property type="match status" value="1"/>
</dbReference>
<dbReference type="Pfam" id="PF03348">
    <property type="entry name" value="Serinc"/>
    <property type="match status" value="1"/>
</dbReference>
<feature type="transmembrane region" description="Helical" evidence="6">
    <location>
        <begin position="195"/>
        <end position="217"/>
    </location>
</feature>
<dbReference type="GO" id="GO:0016020">
    <property type="term" value="C:membrane"/>
    <property type="evidence" value="ECO:0007669"/>
    <property type="project" value="UniProtKB-SubCell"/>
</dbReference>
<feature type="transmembrane region" description="Helical" evidence="6">
    <location>
        <begin position="223"/>
        <end position="244"/>
    </location>
</feature>
<feature type="transmembrane region" description="Helical" evidence="6">
    <location>
        <begin position="296"/>
        <end position="313"/>
    </location>
</feature>
<evidence type="ECO:0000256" key="2">
    <source>
        <dbReference type="ARBA" id="ARBA00006665"/>
    </source>
</evidence>
<feature type="transmembrane region" description="Helical" evidence="6">
    <location>
        <begin position="442"/>
        <end position="466"/>
    </location>
</feature>
<keyword evidence="8" id="KW-1185">Reference proteome</keyword>
<keyword evidence="3 6" id="KW-0812">Transmembrane</keyword>
<dbReference type="PANTHER" id="PTHR10383">
    <property type="entry name" value="SERINE INCORPORATOR"/>
    <property type="match status" value="1"/>
</dbReference>
<keyword evidence="5 6" id="KW-0472">Membrane</keyword>
<feature type="transmembrane region" description="Helical" evidence="6">
    <location>
        <begin position="81"/>
        <end position="104"/>
    </location>
</feature>
<evidence type="ECO:0000256" key="6">
    <source>
        <dbReference type="SAM" id="Phobius"/>
    </source>
</evidence>